<dbReference type="InterPro" id="IPR025640">
    <property type="entry name" value="GYF_2"/>
</dbReference>
<evidence type="ECO:0000259" key="1">
    <source>
        <dbReference type="PROSITE" id="PS50076"/>
    </source>
</evidence>
<dbReference type="PROSITE" id="PS50076">
    <property type="entry name" value="DNAJ_2"/>
    <property type="match status" value="1"/>
</dbReference>
<dbReference type="Pfam" id="PF00226">
    <property type="entry name" value="DnaJ"/>
    <property type="match status" value="1"/>
</dbReference>
<dbReference type="SUPFAM" id="SSF46565">
    <property type="entry name" value="Chaperone J-domain"/>
    <property type="match status" value="1"/>
</dbReference>
<evidence type="ECO:0000313" key="2">
    <source>
        <dbReference type="EMBL" id="JAP72532.1"/>
    </source>
</evidence>
<name>A0A131Y230_IXORI</name>
<sequence length="2206" mass="246464">NVDVACYYVTKVSWKGRYQRVFSVGTLGIRTYNLNNMEVTNQWAYGELLSILPSKGPVEFSITFRKGRKGEGAMRFSSEHRADIITQALNFKHLFAEPREDCTRYVGRKHHWSEREIPVVLEVGPQGLSQLEPHSPSPVALYPYRDLVALAALSDTPGGLALVVGSFDRLHVFVVEKREELMKQAVNCASQHVGVSVAFREPISLASALQVRLGRFSTDEALTSLCEFVVHKVTPRHKEPVKRLLCLTESCLVERDPSSYTVVTLRPLADVCRIVRCREHLQQFIVEYGQGDVRHYTSTDRDALLATVLDGVRASGNGNVHMGLEREARGRRIGPPWAPSEEDVEAAFLRFLHLRPPSAGWSNRELLERFNSNVPYSGMLHTASKEGFFSESKEKQVQNGLVAILDWDSSQQEDLEPLFQAIRRLVACRAGFAAFTQVPRVRERIGNLVVKALKRDDPGVTYAAVDMLCALMQPMHDNGDLYQEQMNKTALLSSKPFLELLMSLLVHHVERGTGTLVVSSLLDLLTFAMCHPYSETTEGAQFDSLLDLVASHGRIMFRLFQHPSVAIVKGAGMVMRAIIEEGDAGTSRRMQELALAEAALARHLHDALYGGGGDSRLLALRQLSRHLVGLWVAGHQEAMGALKRMLPPGLLAFLEDTAKPPAEAVERLPERDNLRLATEHPSGGHQVSSKMAQQLRQVERQVDRFLQHWRQHIHPEHVEEKQARPVVLRKRRQRVKSDVNWPMFYYQFRQDHARPDLIWNFRTREELRDALEAELRTFSHDQELSQGTPVSWNHREFEVLYASLADEVRVGDYFLRLLLEEDQNSEGPGASYIRRSSEFFNDLYHSFLLASRVERRCQCLQAMALVYARHHEEIGPFSDTRNMVAKLEQCMDRLERDRLLLFLSKLMLNQKNVKDLLDVNGLTTLVDLVTLAHLHTARALVPTQMNVIEASPEMMIDTEKEWYYGTGEDHKGPFSFSEMKALWAEGQLTERSQCWAAGMGSWRPLHKIAQLRWGLAATGSALLDDGQLAATVLSMLITICSYYPSREADGAVVRPLPRAKRKLSERSCLVHIVQVLLTFDPVLVEKVAVLLLSVMEDNPAVQQLYTTGFFFFVLLYTGSNLLGIGQLLHYSHTSQAFRLDEGSTLSQRSILGQILPEAMVCYLENHGAAKFAEIFLGEFDTPEAIWNAEMRRFMMEKIASHLGDFTPRLKSNTRAQYEYCPIPAVRYPQLQHELFCNIYYLRHLCDTNRFPDWPIAEPVVLLREVLARWRQELERKPPELSLEDACRTLNLSADDRSDDNKIRRAYFRLAQKYHPDKNPDGREAFEQVNKAYEFLSDKSQRRSEGPDPVNLQLILKTQAILFSRHGKELAPYKYAGYGLLIQTLEAEVEDPQLLSKATPLLGVATEACLHTLRCSPLNVEELRREGGLQVLVRAVSRSVEVLNQSSGPGSLEAQVLSHTASCLAVAAQFPACCQALAGMEGLARDICRGLYFEHLSELSLVLVRCVGALAVDACLQTQLMEAGALFPLLLFMFRYDYTLAEGGVDSSASSNQQEVLNQLAEQSVIACGRLGGLLSGTLSSPPHPGVRGVLGALLTPYLVRKMALLTPAELLCLLTANTHSPYLIWDNGTRQELRDYLKTQQRSMVRSGECDESRGADFLYSSHKDELVVGEVYVRVYNEQPTFPLENPRQFILDLLDFVGSQAQYLHSARSLTEAPTAHRFEQSEQALLALHNALRNNPGLESLCIGHLRLLFCLLSLEGCGSLQLATVQVIQVLTGSQDCVQDVASCGVLGHLLLTLAASSSPQMRLAVMDALLPLMSNSKLVKEAIGKGALVYLLDQWCNGQQGSLRERTAELLVKMAADKLHGARLQRSLERFLPPLFLDAMRQSPTEALHLFQGNQENPELVWNEECRERLCSGVQRLAQEQLQLHRKDPDAPCKLPDDLNLVQRDPGELVVAGVYVRLLVQNPGWSLRRPVEFLSEGLNALCALLAREPHQPEQLELLCQALCGVLQRQPPLRERLPAMGHLPQLAQGALAVAPARLCCLRLLHDAAHSQACAQALAATQCVPSVAESLRQRQSPEVVQLACQLLHVLLQREVPALVQQAVQSGLVEQLLTLLGQTWAPAATKALAVQALKAMASDLGSGDQVTGLLGQSPIWSDYRDQKHDLFVAATPTAGCLPSSSAGYLTQGQTGMPLPQSPPPLGHS</sequence>
<reference evidence="2" key="1">
    <citation type="submission" date="2016-02" db="EMBL/GenBank/DDBJ databases">
        <title>RNAseq analyses of the midgut from blood- or serum-fed Ixodes ricinus ticks.</title>
        <authorList>
            <person name="Perner J."/>
            <person name="Provaznik J."/>
            <person name="Schrenkova J."/>
            <person name="Urbanova V."/>
            <person name="Ribeiro J.M."/>
            <person name="Kopacek P."/>
        </authorList>
    </citation>
    <scope>NUCLEOTIDE SEQUENCE</scope>
    <source>
        <tissue evidence="2">Gut</tissue>
    </source>
</reference>
<dbReference type="SUPFAM" id="SSF48371">
    <property type="entry name" value="ARM repeat"/>
    <property type="match status" value="2"/>
</dbReference>
<dbReference type="FunFam" id="1.10.287.110:FF:000007">
    <property type="entry name" value="DnaJ (Hsp40) homolog, subfamily C, member 13"/>
    <property type="match status" value="1"/>
</dbReference>
<dbReference type="CDD" id="cd06257">
    <property type="entry name" value="DnaJ"/>
    <property type="match status" value="1"/>
</dbReference>
<dbReference type="GO" id="GO:0010008">
    <property type="term" value="C:endosome membrane"/>
    <property type="evidence" value="ECO:0007669"/>
    <property type="project" value="TreeGrafter"/>
</dbReference>
<accession>A0A131Y230</accession>
<dbReference type="EMBL" id="GEFM01003264">
    <property type="protein sequence ID" value="JAP72532.1"/>
    <property type="molecule type" value="mRNA"/>
</dbReference>
<dbReference type="InterPro" id="IPR044978">
    <property type="entry name" value="GRV2/DNAJC13"/>
</dbReference>
<dbReference type="GO" id="GO:0007032">
    <property type="term" value="P:endosome organization"/>
    <property type="evidence" value="ECO:0007669"/>
    <property type="project" value="InterPro"/>
</dbReference>
<dbReference type="GO" id="GO:2000641">
    <property type="term" value="P:regulation of early endosome to late endosome transport"/>
    <property type="evidence" value="ECO:0007669"/>
    <property type="project" value="InterPro"/>
</dbReference>
<dbReference type="PANTHER" id="PTHR36983:SF2">
    <property type="entry name" value="DNAJ HOMOLOG SUBFAMILY C MEMBER 13"/>
    <property type="match status" value="1"/>
</dbReference>
<dbReference type="Gene3D" id="1.25.10.10">
    <property type="entry name" value="Leucine-rich Repeat Variant"/>
    <property type="match status" value="2"/>
</dbReference>
<dbReference type="Pfam" id="PF19432">
    <property type="entry name" value="RME-8_N"/>
    <property type="match status" value="1"/>
</dbReference>
<dbReference type="Pfam" id="PF14237">
    <property type="entry name" value="GYF_2"/>
    <property type="match status" value="1"/>
</dbReference>
<organism evidence="2">
    <name type="scientific">Ixodes ricinus</name>
    <name type="common">Common tick</name>
    <name type="synonym">Acarus ricinus</name>
    <dbReference type="NCBI Taxonomy" id="34613"/>
    <lineage>
        <taxon>Eukaryota</taxon>
        <taxon>Metazoa</taxon>
        <taxon>Ecdysozoa</taxon>
        <taxon>Arthropoda</taxon>
        <taxon>Chelicerata</taxon>
        <taxon>Arachnida</taxon>
        <taxon>Acari</taxon>
        <taxon>Parasitiformes</taxon>
        <taxon>Ixodida</taxon>
        <taxon>Ixodoidea</taxon>
        <taxon>Ixodidae</taxon>
        <taxon>Ixodinae</taxon>
        <taxon>Ixodes</taxon>
    </lineage>
</organism>
<dbReference type="InterPro" id="IPR001623">
    <property type="entry name" value="DnaJ_domain"/>
</dbReference>
<dbReference type="InterPro" id="IPR011989">
    <property type="entry name" value="ARM-like"/>
</dbReference>
<feature type="non-terminal residue" evidence="2">
    <location>
        <position position="1"/>
    </location>
</feature>
<dbReference type="InterPro" id="IPR036869">
    <property type="entry name" value="J_dom_sf"/>
</dbReference>
<dbReference type="GO" id="GO:0006898">
    <property type="term" value="P:receptor-mediated endocytosis"/>
    <property type="evidence" value="ECO:0007669"/>
    <property type="project" value="TreeGrafter"/>
</dbReference>
<protein>
    <submittedName>
        <fullName evidence="2">Putative endocytosis protein rme-8</fullName>
    </submittedName>
</protein>
<proteinExistence type="evidence at transcript level"/>
<dbReference type="SMART" id="SM00271">
    <property type="entry name" value="DnaJ"/>
    <property type="match status" value="1"/>
</dbReference>
<dbReference type="PANTHER" id="PTHR36983">
    <property type="entry name" value="DNAJ HOMOLOG SUBFAMILY C MEMBER 13"/>
    <property type="match status" value="1"/>
</dbReference>
<dbReference type="InterPro" id="IPR045802">
    <property type="entry name" value="GRV2/DNAJC13_N"/>
</dbReference>
<dbReference type="InterPro" id="IPR016024">
    <property type="entry name" value="ARM-type_fold"/>
</dbReference>
<dbReference type="Gene3D" id="1.10.287.110">
    <property type="entry name" value="DnaJ domain"/>
    <property type="match status" value="1"/>
</dbReference>
<dbReference type="FunFam" id="1.25.10.10:FF:002093">
    <property type="entry name" value="Uncharacterized protein"/>
    <property type="match status" value="1"/>
</dbReference>
<feature type="domain" description="J" evidence="1">
    <location>
        <begin position="1284"/>
        <end position="1340"/>
    </location>
</feature>